<evidence type="ECO:0000256" key="1">
    <source>
        <dbReference type="SAM" id="Phobius"/>
    </source>
</evidence>
<sequence>MFVHNSSPFSATPAILILIGNIAVILLDIFAFIGVVHQTWGLWRLKQNSHLRDNKDLVTSLLRQGWHTRAAWSEMPLPLLSTIIICEFTLDLRQRNIKESNSNQSAMDLPSLSFHENPAHTARSVLGRLRESIITEMGERNDLVDIDNAYSEEPLEDLQLGAVPNGSED</sequence>
<evidence type="ECO:0000313" key="3">
    <source>
        <dbReference type="Proteomes" id="UP001050691"/>
    </source>
</evidence>
<dbReference type="Proteomes" id="UP001050691">
    <property type="component" value="Unassembled WGS sequence"/>
</dbReference>
<gene>
    <name evidence="2" type="ORF">Clacol_003417</name>
</gene>
<name>A0AAV5A4I5_9AGAM</name>
<organism evidence="2 3">
    <name type="scientific">Clathrus columnatus</name>
    <dbReference type="NCBI Taxonomy" id="1419009"/>
    <lineage>
        <taxon>Eukaryota</taxon>
        <taxon>Fungi</taxon>
        <taxon>Dikarya</taxon>
        <taxon>Basidiomycota</taxon>
        <taxon>Agaricomycotina</taxon>
        <taxon>Agaricomycetes</taxon>
        <taxon>Phallomycetidae</taxon>
        <taxon>Phallales</taxon>
        <taxon>Clathraceae</taxon>
        <taxon>Clathrus</taxon>
    </lineage>
</organism>
<feature type="transmembrane region" description="Helical" evidence="1">
    <location>
        <begin position="12"/>
        <end position="36"/>
    </location>
</feature>
<reference evidence="2" key="1">
    <citation type="submission" date="2021-10" db="EMBL/GenBank/DDBJ databases">
        <title>De novo Genome Assembly of Clathrus columnatus (Basidiomycota, Fungi) Using Illumina and Nanopore Sequence Data.</title>
        <authorList>
            <person name="Ogiso-Tanaka E."/>
            <person name="Itagaki H."/>
            <person name="Hosoya T."/>
            <person name="Hosaka K."/>
        </authorList>
    </citation>
    <scope>NUCLEOTIDE SEQUENCE</scope>
    <source>
        <strain evidence="2">MO-923</strain>
    </source>
</reference>
<accession>A0AAV5A4I5</accession>
<evidence type="ECO:0000313" key="2">
    <source>
        <dbReference type="EMBL" id="GJJ09195.1"/>
    </source>
</evidence>
<dbReference type="AlphaFoldDB" id="A0AAV5A4I5"/>
<protein>
    <submittedName>
        <fullName evidence="2">Uncharacterized protein</fullName>
    </submittedName>
</protein>
<proteinExistence type="predicted"/>
<dbReference type="EMBL" id="BPWL01000004">
    <property type="protein sequence ID" value="GJJ09195.1"/>
    <property type="molecule type" value="Genomic_DNA"/>
</dbReference>
<keyword evidence="3" id="KW-1185">Reference proteome</keyword>
<keyword evidence="1" id="KW-1133">Transmembrane helix</keyword>
<comment type="caution">
    <text evidence="2">The sequence shown here is derived from an EMBL/GenBank/DDBJ whole genome shotgun (WGS) entry which is preliminary data.</text>
</comment>
<keyword evidence="1" id="KW-0472">Membrane</keyword>
<keyword evidence="1" id="KW-0812">Transmembrane</keyword>